<dbReference type="STRING" id="419479.SAMN04488563_1905"/>
<keyword evidence="4" id="KW-1185">Reference proteome</keyword>
<dbReference type="PANTHER" id="PTHR43639:SF1">
    <property type="entry name" value="SHORT-CHAIN DEHYDROGENASE_REDUCTASE FAMILY PROTEIN"/>
    <property type="match status" value="1"/>
</dbReference>
<dbReference type="PRINTS" id="PR00081">
    <property type="entry name" value="GDHRDH"/>
</dbReference>
<name>A0A1H2IPS5_9ACTN</name>
<evidence type="ECO:0000313" key="4">
    <source>
        <dbReference type="Proteomes" id="UP000182977"/>
    </source>
</evidence>
<proteinExistence type="inferred from homology"/>
<dbReference type="FunFam" id="3.40.50.720:FF:000084">
    <property type="entry name" value="Short-chain dehydrogenase reductase"/>
    <property type="match status" value="1"/>
</dbReference>
<accession>A0A1H2IPS5</accession>
<reference evidence="4" key="1">
    <citation type="submission" date="2016-10" db="EMBL/GenBank/DDBJ databases">
        <authorList>
            <person name="Varghese N."/>
            <person name="Submissions S."/>
        </authorList>
    </citation>
    <scope>NUCLEOTIDE SEQUENCE [LARGE SCALE GENOMIC DNA]</scope>
    <source>
        <strain evidence="4">DSM 45079</strain>
    </source>
</reference>
<dbReference type="Proteomes" id="UP000182977">
    <property type="component" value="Chromosome I"/>
</dbReference>
<evidence type="ECO:0000256" key="2">
    <source>
        <dbReference type="ARBA" id="ARBA00023002"/>
    </source>
</evidence>
<organism evidence="3 4">
    <name type="scientific">Jiangella alkaliphila</name>
    <dbReference type="NCBI Taxonomy" id="419479"/>
    <lineage>
        <taxon>Bacteria</taxon>
        <taxon>Bacillati</taxon>
        <taxon>Actinomycetota</taxon>
        <taxon>Actinomycetes</taxon>
        <taxon>Jiangellales</taxon>
        <taxon>Jiangellaceae</taxon>
        <taxon>Jiangella</taxon>
    </lineage>
</organism>
<dbReference type="PRINTS" id="PR00080">
    <property type="entry name" value="SDRFAMILY"/>
</dbReference>
<evidence type="ECO:0000256" key="1">
    <source>
        <dbReference type="ARBA" id="ARBA00006484"/>
    </source>
</evidence>
<dbReference type="Pfam" id="PF13561">
    <property type="entry name" value="adh_short_C2"/>
    <property type="match status" value="1"/>
</dbReference>
<dbReference type="Gene3D" id="3.40.50.720">
    <property type="entry name" value="NAD(P)-binding Rossmann-like Domain"/>
    <property type="match status" value="1"/>
</dbReference>
<evidence type="ECO:0000313" key="3">
    <source>
        <dbReference type="EMBL" id="SDU46103.1"/>
    </source>
</evidence>
<dbReference type="EMBL" id="LT629791">
    <property type="protein sequence ID" value="SDU46103.1"/>
    <property type="molecule type" value="Genomic_DNA"/>
</dbReference>
<sequence>MTRLTGKTALVTGASRGIGRAIALRLGRDGATVAVHYGEREDAAKETVADIERDGGGAFAVRAKLGPDDAVGALFDELAAGLGERPLDILVNNAAYGDLEALFEGTIEAVTAQQIDAVFAVNVKAPLLIVQRALRLMPDGGRIVSVSSVATRAALPHQVAYAMSKGAIEVMTRTLAQQLGARGITVNAVAPGATDSNINAAFHDPAVRDYLSGLTALRRIGRPEEIADAVAFLVSDDARWITANIVDASGGAFLGPIQ</sequence>
<dbReference type="PANTHER" id="PTHR43639">
    <property type="entry name" value="OXIDOREDUCTASE, SHORT-CHAIN DEHYDROGENASE/REDUCTASE FAMILY (AFU_ORTHOLOGUE AFUA_5G02870)"/>
    <property type="match status" value="1"/>
</dbReference>
<dbReference type="AlphaFoldDB" id="A0A1H2IPS5"/>
<dbReference type="OrthoDB" id="9803333at2"/>
<gene>
    <name evidence="3" type="ORF">SAMN04488563_1905</name>
</gene>
<dbReference type="GO" id="GO:0016491">
    <property type="term" value="F:oxidoreductase activity"/>
    <property type="evidence" value="ECO:0007669"/>
    <property type="project" value="UniProtKB-KW"/>
</dbReference>
<dbReference type="InterPro" id="IPR036291">
    <property type="entry name" value="NAD(P)-bd_dom_sf"/>
</dbReference>
<dbReference type="RefSeq" id="WP_046770257.1">
    <property type="nucleotide sequence ID" value="NZ_LBMC01000019.1"/>
</dbReference>
<dbReference type="PROSITE" id="PS00061">
    <property type="entry name" value="ADH_SHORT"/>
    <property type="match status" value="1"/>
</dbReference>
<dbReference type="InterPro" id="IPR020904">
    <property type="entry name" value="Sc_DH/Rdtase_CS"/>
</dbReference>
<dbReference type="InterPro" id="IPR002347">
    <property type="entry name" value="SDR_fam"/>
</dbReference>
<dbReference type="SUPFAM" id="SSF51735">
    <property type="entry name" value="NAD(P)-binding Rossmann-fold domains"/>
    <property type="match status" value="1"/>
</dbReference>
<keyword evidence="2" id="KW-0560">Oxidoreductase</keyword>
<comment type="similarity">
    <text evidence="1">Belongs to the short-chain dehydrogenases/reductases (SDR) family.</text>
</comment>
<protein>
    <submittedName>
        <fullName evidence="3">NAD(P)-dependent dehydrogenase, short-chain alcohol dehydrogenase family</fullName>
    </submittedName>
</protein>